<dbReference type="STRING" id="674.VM_15760"/>
<keyword evidence="13" id="KW-1185">Reference proteome</keyword>
<comment type="subcellular location">
    <subcellularLocation>
        <location evidence="1">Membrane</location>
        <topology evidence="1">Multi-pass membrane protein</topology>
    </subcellularLocation>
</comment>
<sequence length="540" mass="59818">MKIQYKLTIPVAIILITFLLVSLVNFSQSRKQSEIADALNHKIYPVVLSLEDAYRDLYQTNNAAQGLLLSSTDEEIRYHSEEFEDNAYKAIPRMEKVQTLIDAGMLPKSMAVELRTLTDITARWIKLYEPLFKSPQTAHQYYASSQQNILDDFVVIREQLKKISGSIEEELAILNKEYSKSQNFSETILFIGLFAVLASVAVAYWSILRFVAKPIKQIESAMADIAQGEGDLSRRLEVTSNDELGQLSAAFNQFVSRIHNTISEVVGVTVSLREEMQHILKSTQQINSFASGQQQESDAVAAAVNEMQATSQSVSDSANQAAQSSQKADHQVEQTQQTVRHTVDSIEHLSAEIQSATQVINQLDHEVNSIASVLDVIRGIAEQTNLLALNAAIEAARAGEQGRGFAVVADEVRSLASRTQDSTGEIQHMIEKLQQGARQAVDVMSRSAESRNKTLENADKTKQSLQHIETSITHMNDMNTQIASASEQQSVVSAEVNLNIQNIADSSKQMVGMVRQAQSACESLSMQCEHLDKLVGRFKV</sequence>
<dbReference type="Gene3D" id="6.10.340.10">
    <property type="match status" value="1"/>
</dbReference>
<dbReference type="PROSITE" id="PS50885">
    <property type="entry name" value="HAMP"/>
    <property type="match status" value="1"/>
</dbReference>
<dbReference type="InterPro" id="IPR004090">
    <property type="entry name" value="Chemotax_Me-accpt_rcpt"/>
</dbReference>
<evidence type="ECO:0000259" key="11">
    <source>
        <dbReference type="PROSITE" id="PS50885"/>
    </source>
</evidence>
<gene>
    <name evidence="12" type="ORF">AL544_003570</name>
</gene>
<dbReference type="AlphaFoldDB" id="A0A2J9VJP9"/>
<dbReference type="FunFam" id="1.10.287.950:FF:000001">
    <property type="entry name" value="Methyl-accepting chemotaxis sensory transducer"/>
    <property type="match status" value="1"/>
</dbReference>
<keyword evidence="4 9" id="KW-0472">Membrane</keyword>
<keyword evidence="2 9" id="KW-0812">Transmembrane</keyword>
<dbReference type="PROSITE" id="PS50111">
    <property type="entry name" value="CHEMOTAXIS_TRANSDUC_2"/>
    <property type="match status" value="1"/>
</dbReference>
<feature type="compositionally biased region" description="Low complexity" evidence="8">
    <location>
        <begin position="311"/>
        <end position="326"/>
    </location>
</feature>
<dbReference type="InterPro" id="IPR004089">
    <property type="entry name" value="MCPsignal_dom"/>
</dbReference>
<evidence type="ECO:0000313" key="13">
    <source>
        <dbReference type="Proteomes" id="UP000053748"/>
    </source>
</evidence>
<dbReference type="Pfam" id="PF00015">
    <property type="entry name" value="MCPsignal"/>
    <property type="match status" value="1"/>
</dbReference>
<evidence type="ECO:0000256" key="6">
    <source>
        <dbReference type="ARBA" id="ARBA00029447"/>
    </source>
</evidence>
<evidence type="ECO:0000259" key="10">
    <source>
        <dbReference type="PROSITE" id="PS50111"/>
    </source>
</evidence>
<dbReference type="Gene3D" id="1.10.287.950">
    <property type="entry name" value="Methyl-accepting chemotaxis protein"/>
    <property type="match status" value="1"/>
</dbReference>
<evidence type="ECO:0000256" key="5">
    <source>
        <dbReference type="ARBA" id="ARBA00023224"/>
    </source>
</evidence>
<comment type="similarity">
    <text evidence="6">Belongs to the methyl-accepting chemotaxis (MCP) protein family.</text>
</comment>
<dbReference type="SMART" id="SM00283">
    <property type="entry name" value="MA"/>
    <property type="match status" value="1"/>
</dbReference>
<dbReference type="OrthoDB" id="2489132at2"/>
<keyword evidence="5 7" id="KW-0807">Transducer</keyword>
<dbReference type="PRINTS" id="PR00260">
    <property type="entry name" value="CHEMTRNSDUCR"/>
</dbReference>
<dbReference type="EMBL" id="LOSJ02000001">
    <property type="protein sequence ID" value="PNM64013.1"/>
    <property type="molecule type" value="Genomic_DNA"/>
</dbReference>
<evidence type="ECO:0000256" key="4">
    <source>
        <dbReference type="ARBA" id="ARBA00023136"/>
    </source>
</evidence>
<proteinExistence type="inferred from homology"/>
<protein>
    <submittedName>
        <fullName evidence="12">Methyl-accepting chemotaxis protein</fullName>
    </submittedName>
</protein>
<evidence type="ECO:0000313" key="12">
    <source>
        <dbReference type="EMBL" id="PNM64013.1"/>
    </source>
</evidence>
<name>A0A2J9VJP9_VIBMI</name>
<dbReference type="PANTHER" id="PTHR32089:SF119">
    <property type="entry name" value="METHYL-ACCEPTING CHEMOTAXIS PROTEIN CTPL"/>
    <property type="match status" value="1"/>
</dbReference>
<accession>A0A2J9VJP9</accession>
<organism evidence="12 13">
    <name type="scientific">Vibrio mimicus</name>
    <dbReference type="NCBI Taxonomy" id="674"/>
    <lineage>
        <taxon>Bacteria</taxon>
        <taxon>Pseudomonadati</taxon>
        <taxon>Pseudomonadota</taxon>
        <taxon>Gammaproteobacteria</taxon>
        <taxon>Vibrionales</taxon>
        <taxon>Vibrionaceae</taxon>
        <taxon>Vibrio</taxon>
    </lineage>
</organism>
<dbReference type="GO" id="GO:0004888">
    <property type="term" value="F:transmembrane signaling receptor activity"/>
    <property type="evidence" value="ECO:0007669"/>
    <property type="project" value="InterPro"/>
</dbReference>
<evidence type="ECO:0000256" key="8">
    <source>
        <dbReference type="SAM" id="MobiDB-lite"/>
    </source>
</evidence>
<dbReference type="SUPFAM" id="SSF58104">
    <property type="entry name" value="Methyl-accepting chemotaxis protein (MCP) signaling domain"/>
    <property type="match status" value="1"/>
</dbReference>
<dbReference type="CDD" id="cd06225">
    <property type="entry name" value="HAMP"/>
    <property type="match status" value="1"/>
</dbReference>
<dbReference type="PANTHER" id="PTHR32089">
    <property type="entry name" value="METHYL-ACCEPTING CHEMOTAXIS PROTEIN MCPB"/>
    <property type="match status" value="1"/>
</dbReference>
<dbReference type="InterPro" id="IPR003660">
    <property type="entry name" value="HAMP_dom"/>
</dbReference>
<dbReference type="GO" id="GO:0006935">
    <property type="term" value="P:chemotaxis"/>
    <property type="evidence" value="ECO:0007669"/>
    <property type="project" value="InterPro"/>
</dbReference>
<comment type="caution">
    <text evidence="12">The sequence shown here is derived from an EMBL/GenBank/DDBJ whole genome shotgun (WGS) entry which is preliminary data.</text>
</comment>
<evidence type="ECO:0000256" key="9">
    <source>
        <dbReference type="SAM" id="Phobius"/>
    </source>
</evidence>
<evidence type="ECO:0000256" key="7">
    <source>
        <dbReference type="PROSITE-ProRule" id="PRU00284"/>
    </source>
</evidence>
<evidence type="ECO:0000256" key="1">
    <source>
        <dbReference type="ARBA" id="ARBA00004141"/>
    </source>
</evidence>
<feature type="transmembrane region" description="Helical" evidence="9">
    <location>
        <begin position="188"/>
        <end position="212"/>
    </location>
</feature>
<dbReference type="Pfam" id="PF00672">
    <property type="entry name" value="HAMP"/>
    <property type="match status" value="1"/>
</dbReference>
<dbReference type="GO" id="GO:0007165">
    <property type="term" value="P:signal transduction"/>
    <property type="evidence" value="ECO:0007669"/>
    <property type="project" value="UniProtKB-KW"/>
</dbReference>
<evidence type="ECO:0000256" key="2">
    <source>
        <dbReference type="ARBA" id="ARBA00022692"/>
    </source>
</evidence>
<dbReference type="GO" id="GO:0016020">
    <property type="term" value="C:membrane"/>
    <property type="evidence" value="ECO:0007669"/>
    <property type="project" value="UniProtKB-SubCell"/>
</dbReference>
<feature type="region of interest" description="Disordered" evidence="8">
    <location>
        <begin position="307"/>
        <end position="338"/>
    </location>
</feature>
<feature type="transmembrane region" description="Helical" evidence="9">
    <location>
        <begin position="7"/>
        <end position="26"/>
    </location>
</feature>
<dbReference type="SMART" id="SM00304">
    <property type="entry name" value="HAMP"/>
    <property type="match status" value="1"/>
</dbReference>
<feature type="domain" description="HAMP" evidence="11">
    <location>
        <begin position="209"/>
        <end position="263"/>
    </location>
</feature>
<dbReference type="CDD" id="cd11386">
    <property type="entry name" value="MCP_signal"/>
    <property type="match status" value="1"/>
</dbReference>
<dbReference type="RefSeq" id="WP_000701793.1">
    <property type="nucleotide sequence ID" value="NZ_CAWMSS010000002.1"/>
</dbReference>
<evidence type="ECO:0000256" key="3">
    <source>
        <dbReference type="ARBA" id="ARBA00022989"/>
    </source>
</evidence>
<keyword evidence="3 9" id="KW-1133">Transmembrane helix</keyword>
<feature type="domain" description="Methyl-accepting transducer" evidence="10">
    <location>
        <begin position="268"/>
        <end position="504"/>
    </location>
</feature>
<dbReference type="Proteomes" id="UP000053748">
    <property type="component" value="Unassembled WGS sequence"/>
</dbReference>
<reference evidence="12" key="1">
    <citation type="submission" date="2017-12" db="EMBL/GenBank/DDBJ databases">
        <title>FDA dAtabase for Regulatory Grade micrObial Sequences (FDA-ARGOS): Supporting development and validation of Infectious Disease Dx tests.</title>
        <authorList>
            <person name="Hoffmann M."/>
            <person name="Allard M."/>
            <person name="Evans P."/>
            <person name="Brown E."/>
            <person name="Tallon L.J."/>
            <person name="Sadzewicz L."/>
            <person name="Sengamalay N."/>
            <person name="Ott S."/>
            <person name="Godinez A."/>
            <person name="Nagaraj S."/>
            <person name="Vavikolanu K."/>
            <person name="Aluvathingal J."/>
            <person name="Nadendla S."/>
            <person name="Hobson J."/>
            <person name="Sichtig H."/>
        </authorList>
    </citation>
    <scope>NUCLEOTIDE SEQUENCE [LARGE SCALE GENOMIC DNA]</scope>
    <source>
        <strain evidence="12">FDAARGOS_113</strain>
    </source>
</reference>